<evidence type="ECO:0000256" key="5">
    <source>
        <dbReference type="ARBA" id="ARBA00022856"/>
    </source>
</evidence>
<dbReference type="InterPro" id="IPR000109">
    <property type="entry name" value="POT_fam"/>
</dbReference>
<evidence type="ECO:0000256" key="1">
    <source>
        <dbReference type="ARBA" id="ARBA00004651"/>
    </source>
</evidence>
<dbReference type="Gene3D" id="1.20.1250.20">
    <property type="entry name" value="MFS general substrate transporter like domains"/>
    <property type="match status" value="2"/>
</dbReference>
<comment type="subcellular location">
    <subcellularLocation>
        <location evidence="1">Cell membrane</location>
        <topology evidence="1">Multi-pass membrane protein</topology>
    </subcellularLocation>
    <subcellularLocation>
        <location evidence="8">Membrane</location>
        <topology evidence="8">Multi-pass membrane protein</topology>
    </subcellularLocation>
</comment>
<evidence type="ECO:0000256" key="3">
    <source>
        <dbReference type="ARBA" id="ARBA00022475"/>
    </source>
</evidence>
<keyword evidence="7 9" id="KW-0472">Membrane</keyword>
<dbReference type="NCBIfam" id="TIGR00924">
    <property type="entry name" value="yjdL_sub1_fam"/>
    <property type="match status" value="1"/>
</dbReference>
<evidence type="ECO:0000256" key="7">
    <source>
        <dbReference type="ARBA" id="ARBA00023136"/>
    </source>
</evidence>
<feature type="transmembrane region" description="Helical" evidence="9">
    <location>
        <begin position="117"/>
        <end position="133"/>
    </location>
</feature>
<dbReference type="GO" id="GO:0005886">
    <property type="term" value="C:plasma membrane"/>
    <property type="evidence" value="ECO:0007669"/>
    <property type="project" value="UniProtKB-SubCell"/>
</dbReference>
<dbReference type="PROSITE" id="PS01023">
    <property type="entry name" value="PTR2_2"/>
    <property type="match status" value="1"/>
</dbReference>
<feature type="transmembrane region" description="Helical" evidence="9">
    <location>
        <begin position="252"/>
        <end position="272"/>
    </location>
</feature>
<evidence type="ECO:0000256" key="4">
    <source>
        <dbReference type="ARBA" id="ARBA00022692"/>
    </source>
</evidence>
<dbReference type="Pfam" id="PF00854">
    <property type="entry name" value="PTR2"/>
    <property type="match status" value="2"/>
</dbReference>
<organism evidence="10 11">
    <name type="scientific">Flavobacterium beibuense</name>
    <dbReference type="NCBI Taxonomy" id="657326"/>
    <lineage>
        <taxon>Bacteria</taxon>
        <taxon>Pseudomonadati</taxon>
        <taxon>Bacteroidota</taxon>
        <taxon>Flavobacteriia</taxon>
        <taxon>Flavobacteriales</taxon>
        <taxon>Flavobacteriaceae</taxon>
        <taxon>Flavobacterium</taxon>
    </lineage>
</organism>
<dbReference type="CDD" id="cd17346">
    <property type="entry name" value="MFS_DtpA_like"/>
    <property type="match status" value="1"/>
</dbReference>
<feature type="transmembrane region" description="Helical" evidence="9">
    <location>
        <begin position="34"/>
        <end position="53"/>
    </location>
</feature>
<evidence type="ECO:0000256" key="6">
    <source>
        <dbReference type="ARBA" id="ARBA00022989"/>
    </source>
</evidence>
<dbReference type="InterPro" id="IPR005279">
    <property type="entry name" value="Dipep/tripep_permease"/>
</dbReference>
<keyword evidence="6 9" id="KW-1133">Transmembrane helix</keyword>
<dbReference type="GO" id="GO:0006857">
    <property type="term" value="P:oligopeptide transport"/>
    <property type="evidence" value="ECO:0007669"/>
    <property type="project" value="InterPro"/>
</dbReference>
<keyword evidence="2 8" id="KW-0813">Transport</keyword>
<feature type="transmembrane region" description="Helical" evidence="9">
    <location>
        <begin position="457"/>
        <end position="477"/>
    </location>
</feature>
<keyword evidence="11" id="KW-1185">Reference proteome</keyword>
<dbReference type="AlphaFoldDB" id="A0A444WC36"/>
<name>A0A444WC36_9FLAO</name>
<proteinExistence type="inferred from homology"/>
<feature type="transmembrane region" description="Helical" evidence="9">
    <location>
        <begin position="520"/>
        <end position="543"/>
    </location>
</feature>
<dbReference type="InterPro" id="IPR050171">
    <property type="entry name" value="MFS_Transporters"/>
</dbReference>
<evidence type="ECO:0000313" key="11">
    <source>
        <dbReference type="Proteomes" id="UP000289775"/>
    </source>
</evidence>
<feature type="transmembrane region" description="Helical" evidence="9">
    <location>
        <begin position="184"/>
        <end position="203"/>
    </location>
</feature>
<dbReference type="Proteomes" id="UP000289775">
    <property type="component" value="Unassembled WGS sequence"/>
</dbReference>
<protein>
    <submittedName>
        <fullName evidence="10">Amino acid/peptide transporter</fullName>
    </submittedName>
</protein>
<dbReference type="SUPFAM" id="SSF103473">
    <property type="entry name" value="MFS general substrate transporter"/>
    <property type="match status" value="2"/>
</dbReference>
<dbReference type="InterPro" id="IPR036259">
    <property type="entry name" value="MFS_trans_sf"/>
</dbReference>
<feature type="transmembrane region" description="Helical" evidence="9">
    <location>
        <begin position="93"/>
        <end position="111"/>
    </location>
</feature>
<dbReference type="EMBL" id="JUIW01000005">
    <property type="protein sequence ID" value="RYJ43382.1"/>
    <property type="molecule type" value="Genomic_DNA"/>
</dbReference>
<evidence type="ECO:0000313" key="10">
    <source>
        <dbReference type="EMBL" id="RYJ43382.1"/>
    </source>
</evidence>
<sequence length="622" mass="69060">MAVQNENSDFFKSNVLGHPAGLFVLFFTEMWERFSYYGMRALLVLFLTASLTGEKAGWGWPREHAMALFGSYTALVYLSTMLGGYFADKLIGYRWAVIVGAFLMTLGHASMAIETPFFIYLGLTLLVFGTGFFKPNMTSIISEMYKDTPEKKDGAYTIFYMGVNAGAFFGILLCGYLGEKVGWSIGFGLAGIFMLFGLLQFYFSQNIFGNIGLKPKMADDVALANSDATEINTNIMAESEVNKKNDDKRVPFTGWQLGIIAICSILGLVWVINDPVSKISGGKVNFFHIAGFDFSNIAIIVALLLFFFLLGYRLTQYSEVTRQKLTAVTFFAVFIFTFFVVFEQAPGSLTIFARDYTDRILTGSASLTFLIVNTLIAVVPLAIITWVLYLLFKKTFEKYALANIFLSVSFVIIWGITIWMLMKDFYSAGYLNLSDSTLEMLRIDKVTKKLTEINATWFNVLNSLFIIALAPLFSKWWESKYNPSANVKFGIGLILLGLGMGFLALGGMDIEPGAKTASVSMFWLVFVYLFHTMGELCISPVGLSYVSKLVPGRMIAFMFGVWYLAIAIGNKVAGIIGENSSAIAKEKGIGMFFLAIMVVSIIMGLIAMSTSKFISKLMHGIR</sequence>
<dbReference type="RefSeq" id="WP_129750853.1">
    <property type="nucleotide sequence ID" value="NZ_JUIW01000005.1"/>
</dbReference>
<feature type="transmembrane region" description="Helical" evidence="9">
    <location>
        <begin position="325"/>
        <end position="345"/>
    </location>
</feature>
<dbReference type="InterPro" id="IPR018456">
    <property type="entry name" value="PTR2_symporter_CS"/>
</dbReference>
<evidence type="ECO:0000256" key="2">
    <source>
        <dbReference type="ARBA" id="ARBA00022448"/>
    </source>
</evidence>
<feature type="transmembrane region" description="Helical" evidence="9">
    <location>
        <begin position="489"/>
        <end position="508"/>
    </location>
</feature>
<comment type="caution">
    <text evidence="10">The sequence shown here is derived from an EMBL/GenBank/DDBJ whole genome shotgun (WGS) entry which is preliminary data.</text>
</comment>
<keyword evidence="3" id="KW-1003">Cell membrane</keyword>
<feature type="transmembrane region" description="Helical" evidence="9">
    <location>
        <begin position="399"/>
        <end position="422"/>
    </location>
</feature>
<evidence type="ECO:0000256" key="8">
    <source>
        <dbReference type="RuleBase" id="RU003755"/>
    </source>
</evidence>
<feature type="transmembrane region" description="Helical" evidence="9">
    <location>
        <begin position="365"/>
        <end position="392"/>
    </location>
</feature>
<accession>A0A444WC36</accession>
<gene>
    <name evidence="10" type="ORF">NU09_1720</name>
</gene>
<feature type="transmembrane region" description="Helical" evidence="9">
    <location>
        <begin position="555"/>
        <end position="576"/>
    </location>
</feature>
<feature type="transmembrane region" description="Helical" evidence="9">
    <location>
        <begin position="65"/>
        <end position="86"/>
    </location>
</feature>
<reference evidence="10 11" key="1">
    <citation type="submission" date="2014-12" db="EMBL/GenBank/DDBJ databases">
        <title>Genome sequence of Flavobacterium beibuense RSKm HC5.</title>
        <authorList>
            <person name="Kim J.F."/>
            <person name="Song J.Y."/>
            <person name="Kwak M.-J."/>
            <person name="Lee S.-W."/>
        </authorList>
    </citation>
    <scope>NUCLEOTIDE SEQUENCE [LARGE SCALE GENOMIC DNA]</scope>
    <source>
        <strain evidence="10 11">RSKm HC5</strain>
    </source>
</reference>
<feature type="transmembrane region" description="Helical" evidence="9">
    <location>
        <begin position="154"/>
        <end position="178"/>
    </location>
</feature>
<dbReference type="PANTHER" id="PTHR23517">
    <property type="entry name" value="RESISTANCE PROTEIN MDTM, PUTATIVE-RELATED-RELATED"/>
    <property type="match status" value="1"/>
</dbReference>
<evidence type="ECO:0000256" key="9">
    <source>
        <dbReference type="SAM" id="Phobius"/>
    </source>
</evidence>
<dbReference type="PANTHER" id="PTHR23517:SF15">
    <property type="entry name" value="PROTON-DEPENDENT OLIGOPEPTIDE FAMILY TRANSPORT PROTEIN"/>
    <property type="match status" value="1"/>
</dbReference>
<keyword evidence="5" id="KW-0571">Peptide transport</keyword>
<keyword evidence="5" id="KW-0653">Protein transport</keyword>
<dbReference type="OrthoDB" id="9772725at2"/>
<dbReference type="GO" id="GO:1904680">
    <property type="term" value="F:peptide transmembrane transporter activity"/>
    <property type="evidence" value="ECO:0007669"/>
    <property type="project" value="InterPro"/>
</dbReference>
<comment type="similarity">
    <text evidence="8">Belongs to the major facilitator superfamily. Proton-dependent oligopeptide transporter (POT/PTR) (TC 2.A.17) family.</text>
</comment>
<feature type="transmembrane region" description="Helical" evidence="9">
    <location>
        <begin position="292"/>
        <end position="313"/>
    </location>
</feature>
<feature type="transmembrane region" description="Helical" evidence="9">
    <location>
        <begin position="588"/>
        <end position="608"/>
    </location>
</feature>
<keyword evidence="4 8" id="KW-0812">Transmembrane</keyword>